<name>R9GQH7_9SPHI</name>
<keyword evidence="2 5" id="KW-0808">Transferase</keyword>
<dbReference type="CDD" id="cd03801">
    <property type="entry name" value="GT4_PimA-like"/>
    <property type="match status" value="1"/>
</dbReference>
<reference evidence="5 6" key="1">
    <citation type="journal article" date="2013" name="Genome Announc.">
        <title>Draft Genome Sequence of Arcticibacter svalbardensis Strain MN12-7T, a Member of the Family Sphingobacteriaceae Isolated from an Arctic Soil Sample.</title>
        <authorList>
            <person name="Shivaji S."/>
            <person name="Ara S."/>
            <person name="Prasad S."/>
            <person name="Manasa B.P."/>
            <person name="Begum Z."/>
            <person name="Singh A."/>
            <person name="Kumar Pinnaka A."/>
        </authorList>
    </citation>
    <scope>NUCLEOTIDE SEQUENCE [LARGE SCALE GENOMIC DNA]</scope>
    <source>
        <strain evidence="5 6">MN12-7</strain>
    </source>
</reference>
<dbReference type="Proteomes" id="UP000014174">
    <property type="component" value="Unassembled WGS sequence"/>
</dbReference>
<dbReference type="SUPFAM" id="SSF53756">
    <property type="entry name" value="UDP-Glycosyltransferase/glycogen phosphorylase"/>
    <property type="match status" value="1"/>
</dbReference>
<dbReference type="EMBL" id="AQPN01000098">
    <property type="protein sequence ID" value="EOR94082.1"/>
    <property type="molecule type" value="Genomic_DNA"/>
</dbReference>
<keyword evidence="1" id="KW-0328">Glycosyltransferase</keyword>
<dbReference type="InterPro" id="IPR028098">
    <property type="entry name" value="Glyco_trans_4-like_N"/>
</dbReference>
<dbReference type="Pfam" id="PF13439">
    <property type="entry name" value="Glyco_transf_4"/>
    <property type="match status" value="1"/>
</dbReference>
<feature type="transmembrane region" description="Helical" evidence="3">
    <location>
        <begin position="64"/>
        <end position="86"/>
    </location>
</feature>
<dbReference type="Pfam" id="PF13692">
    <property type="entry name" value="Glyco_trans_1_4"/>
    <property type="match status" value="1"/>
</dbReference>
<organism evidence="5 6">
    <name type="scientific">Arcticibacter svalbardensis MN12-7</name>
    <dbReference type="NCBI Taxonomy" id="1150600"/>
    <lineage>
        <taxon>Bacteria</taxon>
        <taxon>Pseudomonadati</taxon>
        <taxon>Bacteroidota</taxon>
        <taxon>Sphingobacteriia</taxon>
        <taxon>Sphingobacteriales</taxon>
        <taxon>Sphingobacteriaceae</taxon>
        <taxon>Arcticibacter</taxon>
    </lineage>
</organism>
<gene>
    <name evidence="5" type="ORF">ADIARSV_2695</name>
</gene>
<accession>R9GQH7</accession>
<dbReference type="eggNOG" id="COG0438">
    <property type="taxonomic scope" value="Bacteria"/>
</dbReference>
<evidence type="ECO:0000256" key="3">
    <source>
        <dbReference type="SAM" id="Phobius"/>
    </source>
</evidence>
<keyword evidence="6" id="KW-1185">Reference proteome</keyword>
<feature type="domain" description="Glycosyltransferase subfamily 4-like N-terminal" evidence="4">
    <location>
        <begin position="29"/>
        <end position="144"/>
    </location>
</feature>
<protein>
    <submittedName>
        <fullName evidence="5">Glycosyl transferase</fullName>
    </submittedName>
</protein>
<comment type="caution">
    <text evidence="5">The sequence shown here is derived from an EMBL/GenBank/DDBJ whole genome shotgun (WGS) entry which is preliminary data.</text>
</comment>
<keyword evidence="3" id="KW-0472">Membrane</keyword>
<proteinExistence type="predicted"/>
<dbReference type="PANTHER" id="PTHR12526:SF510">
    <property type="entry name" value="D-INOSITOL 3-PHOSPHATE GLYCOSYLTRANSFERASE"/>
    <property type="match status" value="1"/>
</dbReference>
<evidence type="ECO:0000256" key="1">
    <source>
        <dbReference type="ARBA" id="ARBA00022676"/>
    </source>
</evidence>
<dbReference type="Gene3D" id="3.40.50.2000">
    <property type="entry name" value="Glycogen Phosphorylase B"/>
    <property type="match status" value="2"/>
</dbReference>
<dbReference type="AlphaFoldDB" id="R9GQH7"/>
<evidence type="ECO:0000313" key="6">
    <source>
        <dbReference type="Proteomes" id="UP000014174"/>
    </source>
</evidence>
<dbReference type="STRING" id="1150600.ADIARSV_2695"/>
<dbReference type="PANTHER" id="PTHR12526">
    <property type="entry name" value="GLYCOSYLTRANSFERASE"/>
    <property type="match status" value="1"/>
</dbReference>
<evidence type="ECO:0000259" key="4">
    <source>
        <dbReference type="Pfam" id="PF13439"/>
    </source>
</evidence>
<evidence type="ECO:0000256" key="2">
    <source>
        <dbReference type="ARBA" id="ARBA00022679"/>
    </source>
</evidence>
<keyword evidence="3" id="KW-1133">Transmembrane helix</keyword>
<keyword evidence="3" id="KW-0812">Transmembrane</keyword>
<sequence>MYPVEDYIYFGIHVKEQIDVLVKNNNVSAEIYFINGRGNKLNYLKSIYDIRVLLRENKFDLVHIHYGISGLFLLLLPLTIPVVITLHSGELYQKKSYLNHLAQKNLTLAVLKKVNKIIVLNDEMINLLKDRSADLIKVPCGTDLGLFMPKDRPLEQKFRIGFPGNKARKEKNFILFSSIIELIANYVEVEIVEFHNLTRAEVINNMNSVDVLLMTSTIEGSPQIIKEAMSCNRPILSTNVGDVSDLLLGVKNCVVIDSFVPQDFIEALKRIVDLPFYSRVSNGREKLQQMQLDSVSVGNRVYDVYEKLL</sequence>
<dbReference type="GO" id="GO:0016757">
    <property type="term" value="F:glycosyltransferase activity"/>
    <property type="evidence" value="ECO:0007669"/>
    <property type="project" value="UniProtKB-KW"/>
</dbReference>
<evidence type="ECO:0000313" key="5">
    <source>
        <dbReference type="EMBL" id="EOR94082.1"/>
    </source>
</evidence>